<dbReference type="OrthoDB" id="9790372at2"/>
<accession>A0A267MH73</accession>
<protein>
    <recommendedName>
        <fullName evidence="3">DUF177 domain-containing protein</fullName>
    </recommendedName>
</protein>
<name>A0A267MH73_9FIRM</name>
<proteinExistence type="predicted"/>
<dbReference type="Pfam" id="PF02620">
    <property type="entry name" value="YceD"/>
    <property type="match status" value="1"/>
</dbReference>
<dbReference type="EMBL" id="NIBG01000011">
    <property type="protein sequence ID" value="PAB58886.1"/>
    <property type="molecule type" value="Genomic_DNA"/>
</dbReference>
<keyword evidence="2" id="KW-1185">Reference proteome</keyword>
<evidence type="ECO:0000313" key="2">
    <source>
        <dbReference type="Proteomes" id="UP000216024"/>
    </source>
</evidence>
<dbReference type="RefSeq" id="WP_095134240.1">
    <property type="nucleotide sequence ID" value="NZ_NIBG01000011.1"/>
</dbReference>
<dbReference type="InterPro" id="IPR003772">
    <property type="entry name" value="YceD"/>
</dbReference>
<dbReference type="Proteomes" id="UP000216024">
    <property type="component" value="Unassembled WGS sequence"/>
</dbReference>
<dbReference type="PANTHER" id="PTHR34374:SF1">
    <property type="entry name" value="LARGE RIBOSOMAL RNA SUBUNIT ACCUMULATION PROTEIN YCED HOMOLOG 1, CHLOROPLASTIC"/>
    <property type="match status" value="1"/>
</dbReference>
<comment type="caution">
    <text evidence="1">The sequence shown here is derived from an EMBL/GenBank/DDBJ whole genome shotgun (WGS) entry which is preliminary data.</text>
</comment>
<dbReference type="AlphaFoldDB" id="A0A267MH73"/>
<organism evidence="1 2">
    <name type="scientific">Anaeromicrobium sediminis</name>
    <dbReference type="NCBI Taxonomy" id="1478221"/>
    <lineage>
        <taxon>Bacteria</taxon>
        <taxon>Bacillati</taxon>
        <taxon>Bacillota</taxon>
        <taxon>Clostridia</taxon>
        <taxon>Peptostreptococcales</taxon>
        <taxon>Thermotaleaceae</taxon>
        <taxon>Anaeromicrobium</taxon>
    </lineage>
</organism>
<sequence>MKITLNELIEKRKESIDLDITIPVGEIGMINEEIEIISPVSLKGKIFHDDDSIYLEADIKTKAECICHRCLQKFQMDIENHIHEKLTINEEEMEDYYYINKNRLDITEVVDNVLVLNMPMKLVCDENCQGLCLACGVNLNKEQCDCESDQIDPRLAKLKDLLLND</sequence>
<reference evidence="1 2" key="1">
    <citation type="submission" date="2017-06" db="EMBL/GenBank/DDBJ databases">
        <title>Draft genome sequence of anaerobic fermentative bacterium Anaeromicrobium sediminis DY2726D isolated from West Pacific Ocean sediments.</title>
        <authorList>
            <person name="Zeng X."/>
        </authorList>
    </citation>
    <scope>NUCLEOTIDE SEQUENCE [LARGE SCALE GENOMIC DNA]</scope>
    <source>
        <strain evidence="1 2">DY2726D</strain>
    </source>
</reference>
<evidence type="ECO:0008006" key="3">
    <source>
        <dbReference type="Google" id="ProtNLM"/>
    </source>
</evidence>
<dbReference type="PANTHER" id="PTHR34374">
    <property type="entry name" value="LARGE RIBOSOMAL RNA SUBUNIT ACCUMULATION PROTEIN YCED HOMOLOG 1, CHLOROPLASTIC"/>
    <property type="match status" value="1"/>
</dbReference>
<gene>
    <name evidence="1" type="ORF">CCE28_13420</name>
</gene>
<evidence type="ECO:0000313" key="1">
    <source>
        <dbReference type="EMBL" id="PAB58886.1"/>
    </source>
</evidence>